<protein>
    <recommendedName>
        <fullName evidence="1">YdhG-like domain-containing protein</fullName>
    </recommendedName>
</protein>
<keyword evidence="3" id="KW-1185">Reference proteome</keyword>
<dbReference type="Pfam" id="PF08818">
    <property type="entry name" value="DUF1801"/>
    <property type="match status" value="1"/>
</dbReference>
<evidence type="ECO:0000313" key="3">
    <source>
        <dbReference type="Proteomes" id="UP000588068"/>
    </source>
</evidence>
<dbReference type="Gene3D" id="3.90.1150.200">
    <property type="match status" value="1"/>
</dbReference>
<evidence type="ECO:0000313" key="2">
    <source>
        <dbReference type="EMBL" id="MBB6093632.1"/>
    </source>
</evidence>
<organism evidence="2 3">
    <name type="scientific">Povalibacter uvarum</name>
    <dbReference type="NCBI Taxonomy" id="732238"/>
    <lineage>
        <taxon>Bacteria</taxon>
        <taxon>Pseudomonadati</taxon>
        <taxon>Pseudomonadota</taxon>
        <taxon>Gammaproteobacteria</taxon>
        <taxon>Steroidobacterales</taxon>
        <taxon>Steroidobacteraceae</taxon>
        <taxon>Povalibacter</taxon>
    </lineage>
</organism>
<name>A0A841HNJ0_9GAMM</name>
<dbReference type="Proteomes" id="UP000588068">
    <property type="component" value="Unassembled WGS sequence"/>
</dbReference>
<dbReference type="InterPro" id="IPR014922">
    <property type="entry name" value="YdhG-like"/>
</dbReference>
<reference evidence="2 3" key="1">
    <citation type="submission" date="2020-08" db="EMBL/GenBank/DDBJ databases">
        <title>Genomic Encyclopedia of Type Strains, Phase IV (KMG-IV): sequencing the most valuable type-strain genomes for metagenomic binning, comparative biology and taxonomic classification.</title>
        <authorList>
            <person name="Goeker M."/>
        </authorList>
    </citation>
    <scope>NUCLEOTIDE SEQUENCE [LARGE SCALE GENOMIC DNA]</scope>
    <source>
        <strain evidence="2 3">DSM 26723</strain>
    </source>
</reference>
<feature type="domain" description="YdhG-like" evidence="1">
    <location>
        <begin position="25"/>
        <end position="128"/>
    </location>
</feature>
<accession>A0A841HNJ0</accession>
<sequence length="139" mass="15426">MAEMKTQPTGASVNKFIAAVDNEQRRKDAKVVVKLMQEATGEKAKMWGPSIVGFGLSKLTYADGRETQFLLIGFSPRKTDLVLYIGAPKFRTLLKGLGRFKTGKSCLYIKKLEDVDIDVLKELIEAAVESQAKMRVRAS</sequence>
<dbReference type="SUPFAM" id="SSF159888">
    <property type="entry name" value="YdhG-like"/>
    <property type="match status" value="1"/>
</dbReference>
<comment type="caution">
    <text evidence="2">The sequence shown here is derived from an EMBL/GenBank/DDBJ whole genome shotgun (WGS) entry which is preliminary data.</text>
</comment>
<dbReference type="AlphaFoldDB" id="A0A841HNJ0"/>
<evidence type="ECO:0000259" key="1">
    <source>
        <dbReference type="Pfam" id="PF08818"/>
    </source>
</evidence>
<proteinExistence type="predicted"/>
<gene>
    <name evidence="2" type="ORF">HNQ60_002513</name>
</gene>
<dbReference type="EMBL" id="JACHHZ010000003">
    <property type="protein sequence ID" value="MBB6093632.1"/>
    <property type="molecule type" value="Genomic_DNA"/>
</dbReference>